<proteinExistence type="predicted"/>
<evidence type="ECO:0008006" key="4">
    <source>
        <dbReference type="Google" id="ProtNLM"/>
    </source>
</evidence>
<dbReference type="Proteomes" id="UP000266723">
    <property type="component" value="Unassembled WGS sequence"/>
</dbReference>
<reference evidence="2 3" key="1">
    <citation type="journal article" date="2020" name="BMC Genomics">
        <title>Intraspecific diversification of the crop wild relative Brassica cretica Lam. using demographic model selection.</title>
        <authorList>
            <person name="Kioukis A."/>
            <person name="Michalopoulou V.A."/>
            <person name="Briers L."/>
            <person name="Pirintsos S."/>
            <person name="Studholme D.J."/>
            <person name="Pavlidis P."/>
            <person name="Sarris P.F."/>
        </authorList>
    </citation>
    <scope>NUCLEOTIDE SEQUENCE [LARGE SCALE GENOMIC DNA]</scope>
    <source>
        <strain evidence="3">cv. PFS-1207/04</strain>
    </source>
</reference>
<organism evidence="2 3">
    <name type="scientific">Brassica cretica</name>
    <name type="common">Mustard</name>
    <dbReference type="NCBI Taxonomy" id="69181"/>
    <lineage>
        <taxon>Eukaryota</taxon>
        <taxon>Viridiplantae</taxon>
        <taxon>Streptophyta</taxon>
        <taxon>Embryophyta</taxon>
        <taxon>Tracheophyta</taxon>
        <taxon>Spermatophyta</taxon>
        <taxon>Magnoliopsida</taxon>
        <taxon>eudicotyledons</taxon>
        <taxon>Gunneridae</taxon>
        <taxon>Pentapetalae</taxon>
        <taxon>rosids</taxon>
        <taxon>malvids</taxon>
        <taxon>Brassicales</taxon>
        <taxon>Brassicaceae</taxon>
        <taxon>Brassiceae</taxon>
        <taxon>Brassica</taxon>
    </lineage>
</organism>
<sequence>MAGGGVVRFGVKMIKMVLPVVKEVQSCEGGSKVILRKSKVWVVKVLKATRSFFQRFFGNLFEKIWERVGGEDVRERIEQLREEYEKWRKEREEECEKWWKDAEEEEAAEEKEEKAEKEEEEAERDDIEEEEEEEETKWSKMDEVMERICEAGDPFVWGN</sequence>
<name>A0ABQ7FBB3_BRACR</name>
<evidence type="ECO:0000256" key="1">
    <source>
        <dbReference type="SAM" id="MobiDB-lite"/>
    </source>
</evidence>
<feature type="region of interest" description="Disordered" evidence="1">
    <location>
        <begin position="99"/>
        <end position="143"/>
    </location>
</feature>
<gene>
    <name evidence="2" type="ORF">DY000_02045038</name>
</gene>
<accession>A0ABQ7FBB3</accession>
<feature type="compositionally biased region" description="Acidic residues" evidence="1">
    <location>
        <begin position="118"/>
        <end position="135"/>
    </location>
</feature>
<comment type="caution">
    <text evidence="2">The sequence shown here is derived from an EMBL/GenBank/DDBJ whole genome shotgun (WGS) entry which is preliminary data.</text>
</comment>
<protein>
    <recommendedName>
        <fullName evidence="4">DUF287 domain-containing protein</fullName>
    </recommendedName>
</protein>
<dbReference type="EMBL" id="QGKV02000297">
    <property type="protein sequence ID" value="KAF3611929.1"/>
    <property type="molecule type" value="Genomic_DNA"/>
</dbReference>
<evidence type="ECO:0000313" key="3">
    <source>
        <dbReference type="Proteomes" id="UP000266723"/>
    </source>
</evidence>
<keyword evidence="3" id="KW-1185">Reference proteome</keyword>
<evidence type="ECO:0000313" key="2">
    <source>
        <dbReference type="EMBL" id="KAF3611929.1"/>
    </source>
</evidence>